<reference evidence="4 5" key="2">
    <citation type="submission" date="2020-09" db="EMBL/GenBank/DDBJ databases">
        <authorList>
            <person name="Chen F.-J."/>
            <person name="Lee Y.-T."/>
        </authorList>
    </citation>
    <scope>NUCLEOTIDE SEQUENCE [LARGE SCALE GENOMIC DNA]</scope>
    <source>
        <strain evidence="4 5">AS73</strain>
    </source>
</reference>
<reference evidence="5" key="1">
    <citation type="submission" date="2020-09" db="EMBL/GenBank/DDBJ databases">
        <title>Clinical and molecular characterization of Acinetobacter seifertii in Taiwan.</title>
        <authorList>
            <person name="Li L.-H."/>
            <person name="Yang Y.-S."/>
            <person name="Sun J.-R."/>
            <person name="Huang T.-W."/>
            <person name="Huang W.-C."/>
            <person name="Wang Y.-C."/>
            <person name="Kuo T.-H."/>
            <person name="Kuo S.-C."/>
            <person name="Chen T.-L."/>
        </authorList>
    </citation>
    <scope>NUCLEOTIDE SEQUENCE [LARGE SCALE GENOMIC DNA]</scope>
    <source>
        <strain evidence="5">AS73</strain>
    </source>
</reference>
<evidence type="ECO:0000256" key="1">
    <source>
        <dbReference type="ARBA" id="ARBA00023015"/>
    </source>
</evidence>
<evidence type="ECO:0000256" key="3">
    <source>
        <dbReference type="ARBA" id="ARBA00023163"/>
    </source>
</evidence>
<dbReference type="EMBL" id="CP061561">
    <property type="protein sequence ID" value="QNX06830.1"/>
    <property type="molecule type" value="Genomic_DNA"/>
</dbReference>
<protein>
    <submittedName>
        <fullName evidence="4">Helix-turn-helix transcriptional regulator</fullName>
    </submittedName>
</protein>
<accession>A0A1C2Y9A9</accession>
<evidence type="ECO:0000313" key="5">
    <source>
        <dbReference type="Proteomes" id="UP000516862"/>
    </source>
</evidence>
<dbReference type="AlphaFoldDB" id="A0A1C2Y9A9"/>
<dbReference type="Pfam" id="PF01638">
    <property type="entry name" value="HxlR"/>
    <property type="match status" value="1"/>
</dbReference>
<keyword evidence="3" id="KW-0804">Transcription</keyword>
<keyword evidence="2" id="KW-0238">DNA-binding</keyword>
<proteinExistence type="predicted"/>
<dbReference type="InterPro" id="IPR002577">
    <property type="entry name" value="HTH_HxlR"/>
</dbReference>
<organism evidence="4 5">
    <name type="scientific">Acinetobacter seifertii</name>
    <dbReference type="NCBI Taxonomy" id="1530123"/>
    <lineage>
        <taxon>Bacteria</taxon>
        <taxon>Pseudomonadati</taxon>
        <taxon>Pseudomonadota</taxon>
        <taxon>Gammaproteobacteria</taxon>
        <taxon>Moraxellales</taxon>
        <taxon>Moraxellaceae</taxon>
        <taxon>Acinetobacter</taxon>
        <taxon>Acinetobacter calcoaceticus/baumannii complex</taxon>
    </lineage>
</organism>
<name>A0A1C2Y9A9_9GAMM</name>
<dbReference type="InterPro" id="IPR036390">
    <property type="entry name" value="WH_DNA-bd_sf"/>
</dbReference>
<dbReference type="Gene3D" id="1.10.10.10">
    <property type="entry name" value="Winged helix-like DNA-binding domain superfamily/Winged helix DNA-binding domain"/>
    <property type="match status" value="1"/>
</dbReference>
<dbReference type="RefSeq" id="WP_068935118.1">
    <property type="nucleotide sequence ID" value="NZ_APCT01000044.1"/>
</dbReference>
<sequence>MSNQFIPEHKFPVDVCGIFKITEILNDRWTILLLREAFYGVTKFNDFLENTGISKQVLTDRLKHLVQLEIFELSIYKEVGVRERKEYLLTKKGKSLNIVLLAMLESGGNFIEEGKDVVKVFDKSTDEELKLKLVDSSNQVVDLKNLELKLIHSKKEISTS</sequence>
<dbReference type="GO" id="GO:0003677">
    <property type="term" value="F:DNA binding"/>
    <property type="evidence" value="ECO:0007669"/>
    <property type="project" value="UniProtKB-KW"/>
</dbReference>
<dbReference type="PROSITE" id="PS51118">
    <property type="entry name" value="HTH_HXLR"/>
    <property type="match status" value="1"/>
</dbReference>
<dbReference type="InterPro" id="IPR036388">
    <property type="entry name" value="WH-like_DNA-bd_sf"/>
</dbReference>
<evidence type="ECO:0000313" key="4">
    <source>
        <dbReference type="EMBL" id="QNX06830.1"/>
    </source>
</evidence>
<dbReference type="PANTHER" id="PTHR33204:SF18">
    <property type="entry name" value="TRANSCRIPTIONAL REGULATORY PROTEIN"/>
    <property type="match status" value="1"/>
</dbReference>
<dbReference type="PANTHER" id="PTHR33204">
    <property type="entry name" value="TRANSCRIPTIONAL REGULATOR, MARR FAMILY"/>
    <property type="match status" value="1"/>
</dbReference>
<dbReference type="Proteomes" id="UP000516862">
    <property type="component" value="Chromosome"/>
</dbReference>
<keyword evidence="1" id="KW-0805">Transcription regulation</keyword>
<gene>
    <name evidence="4" type="ORF">IC796_08175</name>
</gene>
<dbReference type="SUPFAM" id="SSF46785">
    <property type="entry name" value="Winged helix' DNA-binding domain"/>
    <property type="match status" value="1"/>
</dbReference>
<evidence type="ECO:0000256" key="2">
    <source>
        <dbReference type="ARBA" id="ARBA00023125"/>
    </source>
</evidence>